<gene>
    <name evidence="2" type="ORF">Klosneuvirus_3_236</name>
</gene>
<keyword evidence="1" id="KW-0472">Membrane</keyword>
<organism evidence="2">
    <name type="scientific">Klosneuvirus KNV1</name>
    <dbReference type="NCBI Taxonomy" id="1977640"/>
    <lineage>
        <taxon>Viruses</taxon>
        <taxon>Varidnaviria</taxon>
        <taxon>Bamfordvirae</taxon>
        <taxon>Nucleocytoviricota</taxon>
        <taxon>Megaviricetes</taxon>
        <taxon>Imitervirales</taxon>
        <taxon>Mimiviridae</taxon>
        <taxon>Klosneuvirinae</taxon>
        <taxon>Klosneuvirus</taxon>
    </lineage>
</organism>
<evidence type="ECO:0000256" key="1">
    <source>
        <dbReference type="SAM" id="Phobius"/>
    </source>
</evidence>
<accession>A0A1V0SKA2</accession>
<keyword evidence="1" id="KW-1133">Transmembrane helix</keyword>
<feature type="transmembrane region" description="Helical" evidence="1">
    <location>
        <begin position="20"/>
        <end position="42"/>
    </location>
</feature>
<evidence type="ECO:0000313" key="2">
    <source>
        <dbReference type="EMBL" id="ARF12101.1"/>
    </source>
</evidence>
<sequence length="70" mass="8159">MDSQELETQHHKDKKTITTLSIVVGILVVILLAIIIGIFYFYSRLREPIQELIKQGKMPPEFVMKLIFKD</sequence>
<dbReference type="EMBL" id="KY684110">
    <property type="protein sequence ID" value="ARF12101.1"/>
    <property type="molecule type" value="Genomic_DNA"/>
</dbReference>
<protein>
    <submittedName>
        <fullName evidence="2">Uncharacterized protein</fullName>
    </submittedName>
</protein>
<keyword evidence="1" id="KW-0812">Transmembrane</keyword>
<proteinExistence type="predicted"/>
<name>A0A1V0SKA2_9VIRU</name>
<reference evidence="2" key="1">
    <citation type="journal article" date="2017" name="Science">
        <title>Giant viruses with an expanded complement of translation system components.</title>
        <authorList>
            <person name="Schulz F."/>
            <person name="Yutin N."/>
            <person name="Ivanova N.N."/>
            <person name="Ortega D.R."/>
            <person name="Lee T.K."/>
            <person name="Vierheilig J."/>
            <person name="Daims H."/>
            <person name="Horn M."/>
            <person name="Wagner M."/>
            <person name="Jensen G.J."/>
            <person name="Kyrpides N.C."/>
            <person name="Koonin E.V."/>
            <person name="Woyke T."/>
        </authorList>
    </citation>
    <scope>NUCLEOTIDE SEQUENCE</scope>
    <source>
        <strain evidence="2">KNV1</strain>
    </source>
</reference>